<reference evidence="1" key="1">
    <citation type="submission" date="2019-10" db="EMBL/GenBank/DDBJ databases">
        <authorList>
            <consortium name="DOE Joint Genome Institute"/>
            <person name="Kuo A."/>
            <person name="Miyauchi S."/>
            <person name="Kiss E."/>
            <person name="Drula E."/>
            <person name="Kohler A."/>
            <person name="Sanchez-Garcia M."/>
            <person name="Andreopoulos B."/>
            <person name="Barry K.W."/>
            <person name="Bonito G."/>
            <person name="Buee M."/>
            <person name="Carver A."/>
            <person name="Chen C."/>
            <person name="Cichocki N."/>
            <person name="Clum A."/>
            <person name="Culley D."/>
            <person name="Crous P.W."/>
            <person name="Fauchery L."/>
            <person name="Girlanda M."/>
            <person name="Hayes R."/>
            <person name="Keri Z."/>
            <person name="Labutti K."/>
            <person name="Lipzen A."/>
            <person name="Lombard V."/>
            <person name="Magnuson J."/>
            <person name="Maillard F."/>
            <person name="Morin E."/>
            <person name="Murat C."/>
            <person name="Nolan M."/>
            <person name="Ohm R."/>
            <person name="Pangilinan J."/>
            <person name="Pereira M."/>
            <person name="Perotto S."/>
            <person name="Peter M."/>
            <person name="Riley R."/>
            <person name="Sitrit Y."/>
            <person name="Stielow B."/>
            <person name="Szollosi G."/>
            <person name="Zifcakova L."/>
            <person name="Stursova M."/>
            <person name="Spatafora J.W."/>
            <person name="Tedersoo L."/>
            <person name="Vaario L.-M."/>
            <person name="Yamada A."/>
            <person name="Yan M."/>
            <person name="Wang P."/>
            <person name="Xu J."/>
            <person name="Bruns T."/>
            <person name="Baldrian P."/>
            <person name="Vilgalys R."/>
            <person name="Henrissat B."/>
            <person name="Grigoriev I.V."/>
            <person name="Hibbett D."/>
            <person name="Nagy L.G."/>
            <person name="Martin F.M."/>
        </authorList>
    </citation>
    <scope>NUCLEOTIDE SEQUENCE</scope>
    <source>
        <strain evidence="1">P2</strain>
    </source>
</reference>
<gene>
    <name evidence="1" type="ORF">BDM02DRAFT_3269798</name>
</gene>
<dbReference type="EMBL" id="MU118021">
    <property type="protein sequence ID" value="KAF9648025.1"/>
    <property type="molecule type" value="Genomic_DNA"/>
</dbReference>
<reference evidence="1" key="2">
    <citation type="journal article" date="2020" name="Nat. Commun.">
        <title>Large-scale genome sequencing of mycorrhizal fungi provides insights into the early evolution of symbiotic traits.</title>
        <authorList>
            <person name="Miyauchi S."/>
            <person name="Kiss E."/>
            <person name="Kuo A."/>
            <person name="Drula E."/>
            <person name="Kohler A."/>
            <person name="Sanchez-Garcia M."/>
            <person name="Morin E."/>
            <person name="Andreopoulos B."/>
            <person name="Barry K.W."/>
            <person name="Bonito G."/>
            <person name="Buee M."/>
            <person name="Carver A."/>
            <person name="Chen C."/>
            <person name="Cichocki N."/>
            <person name="Clum A."/>
            <person name="Culley D."/>
            <person name="Crous P.W."/>
            <person name="Fauchery L."/>
            <person name="Girlanda M."/>
            <person name="Hayes R.D."/>
            <person name="Keri Z."/>
            <person name="LaButti K."/>
            <person name="Lipzen A."/>
            <person name="Lombard V."/>
            <person name="Magnuson J."/>
            <person name="Maillard F."/>
            <person name="Murat C."/>
            <person name="Nolan M."/>
            <person name="Ohm R.A."/>
            <person name="Pangilinan J."/>
            <person name="Pereira M.F."/>
            <person name="Perotto S."/>
            <person name="Peter M."/>
            <person name="Pfister S."/>
            <person name="Riley R."/>
            <person name="Sitrit Y."/>
            <person name="Stielow J.B."/>
            <person name="Szollosi G."/>
            <person name="Zifcakova L."/>
            <person name="Stursova M."/>
            <person name="Spatafora J.W."/>
            <person name="Tedersoo L."/>
            <person name="Vaario L.M."/>
            <person name="Yamada A."/>
            <person name="Yan M."/>
            <person name="Wang P."/>
            <person name="Xu J."/>
            <person name="Bruns T."/>
            <person name="Baldrian P."/>
            <person name="Vilgalys R."/>
            <person name="Dunand C."/>
            <person name="Henrissat B."/>
            <person name="Grigoriev I.V."/>
            <person name="Hibbett D."/>
            <person name="Nagy L.G."/>
            <person name="Martin F.M."/>
        </authorList>
    </citation>
    <scope>NUCLEOTIDE SEQUENCE</scope>
    <source>
        <strain evidence="1">P2</strain>
    </source>
</reference>
<evidence type="ECO:0000313" key="1">
    <source>
        <dbReference type="EMBL" id="KAF9648025.1"/>
    </source>
</evidence>
<organism evidence="1 2">
    <name type="scientific">Thelephora ganbajun</name>
    <name type="common">Ganba fungus</name>
    <dbReference type="NCBI Taxonomy" id="370292"/>
    <lineage>
        <taxon>Eukaryota</taxon>
        <taxon>Fungi</taxon>
        <taxon>Dikarya</taxon>
        <taxon>Basidiomycota</taxon>
        <taxon>Agaricomycotina</taxon>
        <taxon>Agaricomycetes</taxon>
        <taxon>Thelephorales</taxon>
        <taxon>Thelephoraceae</taxon>
        <taxon>Thelephora</taxon>
    </lineage>
</organism>
<comment type="caution">
    <text evidence="1">The sequence shown here is derived from an EMBL/GenBank/DDBJ whole genome shotgun (WGS) entry which is preliminary data.</text>
</comment>
<keyword evidence="2" id="KW-1185">Reference proteome</keyword>
<name>A0ACB6ZE46_THEGA</name>
<proteinExistence type="predicted"/>
<evidence type="ECO:0000313" key="2">
    <source>
        <dbReference type="Proteomes" id="UP000886501"/>
    </source>
</evidence>
<sequence>MQMSGADLKALASAGERLFVFKVRLFKTRMPVRGRSKCQFVYDFAQVHTTSVNCLWMYDYLLTLGDEIKYAWSGRRTWIFVLFIASRYTPILYLTWINISMFSYTKSVCQKTKWALVFYVVTVTVLAQMAIALRVYGVTGRNRLLGGALFVVISAQLCLGIYFVTRAAINPIQSVPEIDLDPFRVCFYKRWRFGEILFNNFMIAFDLLAFVIIFVTAKRRGATRYPGIPTILDTIRRDATLYFILMFAGQVLLELFLFFAPEEIQLMPGMATIVFIPIMVSRLMLSLKKAAIEPTLPWSLATMTLSGYSTGARTGAGTLHSVSRTFNVSHEIPRTPTPPDEEDVELESMP</sequence>
<accession>A0ACB6ZE46</accession>
<protein>
    <submittedName>
        <fullName evidence="1">Uncharacterized protein</fullName>
    </submittedName>
</protein>
<dbReference type="Proteomes" id="UP000886501">
    <property type="component" value="Unassembled WGS sequence"/>
</dbReference>